<sequence length="425" mass="47499">MTNVRIAFPYGKGYLYLDLPDKTQVLYSKTPKGLSEEETRKLIENSINNPVGSEPLALLASKSRKVAILITDKTRATPNKILLEHVLAVLIRNGVKKENIDIVVATGLHKPHAKPEIVELVGKNIAEEYNVWSHDSDNEKLMTYLGKTSYNTDVIINKTVVESDLTIGVGLIEPHFFAGYSGGRKLILPGVSATKTVYQNHSFKMLSHPKADYGYLDGNPVHEDMVEAAKLVKSYKFIVHVLLDKEKRVFEVVSGDPFQAHVHGVKELDKYVKVKVSFEADLTIVTNGGYPLDRDLYQAVKGMVTASRVTRRGGVIVMLAECIDGVGHEHFRELASMSKDPKKILEYIEKNEPLRDQWEVQKLEQVLLKNRVIVVTKNISHSVLEEMNLIPASSAEEAMQIACKEISCEKVIAIPEGPYIIPFLD</sequence>
<dbReference type="InterPro" id="IPR018657">
    <property type="entry name" value="LarA-like_N"/>
</dbReference>
<reference evidence="3 4" key="1">
    <citation type="submission" date="2023-05" db="EMBL/GenBank/DDBJ databases">
        <title>A new hyperthermophilic archaea 'Ignisphaera cupida' sp. nov. and description of the family 'Ignisphaeraceae' fam. nov.</title>
        <authorList>
            <person name="Podosokorskaya O.A."/>
            <person name="Elcheninov A.G."/>
            <person name="Klukina A."/>
            <person name="Merkel A.Y."/>
        </authorList>
    </citation>
    <scope>NUCLEOTIDE SEQUENCE [LARGE SCALE GENOMIC DNA]</scope>
    <source>
        <strain evidence="3 4">4213-co</strain>
    </source>
</reference>
<dbReference type="Pfam" id="PF09861">
    <property type="entry name" value="Lar_N"/>
    <property type="match status" value="1"/>
</dbReference>
<dbReference type="Pfam" id="PF21113">
    <property type="entry name" value="LarA_C"/>
    <property type="match status" value="1"/>
</dbReference>
<dbReference type="RefSeq" id="WP_285273587.1">
    <property type="nucleotide sequence ID" value="NZ_JASNVW010000002.1"/>
</dbReference>
<dbReference type="PANTHER" id="PTHR33171:SF17">
    <property type="entry name" value="LARA-LIKE N-TERMINAL DOMAIN-CONTAINING PROTEIN"/>
    <property type="match status" value="1"/>
</dbReference>
<dbReference type="Proteomes" id="UP001529235">
    <property type="component" value="Unassembled WGS sequence"/>
</dbReference>
<evidence type="ECO:0000313" key="3">
    <source>
        <dbReference type="EMBL" id="MDK6028610.1"/>
    </source>
</evidence>
<evidence type="ECO:0000259" key="1">
    <source>
        <dbReference type="Pfam" id="PF09861"/>
    </source>
</evidence>
<evidence type="ECO:0000313" key="4">
    <source>
        <dbReference type="Proteomes" id="UP001529235"/>
    </source>
</evidence>
<protein>
    <submittedName>
        <fullName evidence="3">Nickel-dependent lactate racemase</fullName>
    </submittedName>
</protein>
<name>A0ABD4Z620_9CREN</name>
<dbReference type="Gene3D" id="3.90.226.30">
    <property type="match status" value="1"/>
</dbReference>
<accession>A0ABD4Z620</accession>
<dbReference type="Gene3D" id="3.40.50.11440">
    <property type="match status" value="1"/>
</dbReference>
<feature type="domain" description="Lactate racemase C-terminal" evidence="2">
    <location>
        <begin position="278"/>
        <end position="418"/>
    </location>
</feature>
<dbReference type="InterPro" id="IPR043166">
    <property type="entry name" value="LarA-like_C"/>
</dbReference>
<proteinExistence type="predicted"/>
<dbReference type="InterPro" id="IPR048520">
    <property type="entry name" value="LarA_C"/>
</dbReference>
<dbReference type="NCBIfam" id="NF033504">
    <property type="entry name" value="Ni_dep_LarA"/>
    <property type="match status" value="1"/>
</dbReference>
<dbReference type="AlphaFoldDB" id="A0ABD4Z620"/>
<evidence type="ECO:0000259" key="2">
    <source>
        <dbReference type="Pfam" id="PF21113"/>
    </source>
</evidence>
<gene>
    <name evidence="3" type="primary">larA</name>
    <name evidence="3" type="ORF">QPL79_04480</name>
</gene>
<dbReference type="InterPro" id="IPR048068">
    <property type="entry name" value="LarA-like"/>
</dbReference>
<comment type="caution">
    <text evidence="3">The sequence shown here is derived from an EMBL/GenBank/DDBJ whole genome shotgun (WGS) entry which is preliminary data.</text>
</comment>
<feature type="domain" description="LarA-like N-terminal" evidence="1">
    <location>
        <begin position="10"/>
        <end position="212"/>
    </location>
</feature>
<dbReference type="EMBL" id="JASNVW010000002">
    <property type="protein sequence ID" value="MDK6028610.1"/>
    <property type="molecule type" value="Genomic_DNA"/>
</dbReference>
<dbReference type="PANTHER" id="PTHR33171">
    <property type="entry name" value="LAR_N DOMAIN-CONTAINING PROTEIN"/>
    <property type="match status" value="1"/>
</dbReference>
<organism evidence="3 4">
    <name type="scientific">Ignisphaera cupida</name>
    <dbReference type="NCBI Taxonomy" id="3050454"/>
    <lineage>
        <taxon>Archaea</taxon>
        <taxon>Thermoproteota</taxon>
        <taxon>Thermoprotei</taxon>
        <taxon>Desulfurococcales</taxon>
        <taxon>Desulfurococcaceae</taxon>
        <taxon>Ignisphaera</taxon>
    </lineage>
</organism>
<dbReference type="InterPro" id="IPR047926">
    <property type="entry name" value="Ni_dep_LarA"/>
</dbReference>
<keyword evidence="4" id="KW-1185">Reference proteome</keyword>